<evidence type="ECO:0000256" key="2">
    <source>
        <dbReference type="SAM" id="SignalP"/>
    </source>
</evidence>
<evidence type="ECO:0000313" key="5">
    <source>
        <dbReference type="Proteomes" id="UP001216390"/>
    </source>
</evidence>
<feature type="transmembrane region" description="Helical" evidence="1">
    <location>
        <begin position="676"/>
        <end position="701"/>
    </location>
</feature>
<dbReference type="InterPro" id="IPR036465">
    <property type="entry name" value="vWFA_dom_sf"/>
</dbReference>
<evidence type="ECO:0000256" key="1">
    <source>
        <dbReference type="SAM" id="Phobius"/>
    </source>
</evidence>
<keyword evidence="1" id="KW-1133">Transmembrane helix</keyword>
<dbReference type="AlphaFoldDB" id="A0AAE9Y7Z6"/>
<protein>
    <submittedName>
        <fullName evidence="4">VWA domain-containing protein</fullName>
    </submittedName>
</protein>
<keyword evidence="1" id="KW-0812">Transmembrane</keyword>
<organism evidence="4 5">
    <name type="scientific">Iamia majanohamensis</name>
    <dbReference type="NCBI Taxonomy" id="467976"/>
    <lineage>
        <taxon>Bacteria</taxon>
        <taxon>Bacillati</taxon>
        <taxon>Actinomycetota</taxon>
        <taxon>Acidimicrobiia</taxon>
        <taxon>Acidimicrobiales</taxon>
        <taxon>Iamiaceae</taxon>
        <taxon>Iamia</taxon>
    </lineage>
</organism>
<name>A0AAE9Y7Z6_9ACTN</name>
<dbReference type="EMBL" id="CP116942">
    <property type="protein sequence ID" value="WCO65984.1"/>
    <property type="molecule type" value="Genomic_DNA"/>
</dbReference>
<dbReference type="SUPFAM" id="SSF53300">
    <property type="entry name" value="vWA-like"/>
    <property type="match status" value="1"/>
</dbReference>
<keyword evidence="1" id="KW-0472">Membrane</keyword>
<reference evidence="4" key="1">
    <citation type="submission" date="2023-01" db="EMBL/GenBank/DDBJ databases">
        <title>The diversity of Class Acidimicrobiia in South China Sea sediment environments and the proposal of Iamia marina sp. nov., a novel species of the genus Iamia.</title>
        <authorList>
            <person name="He Y."/>
            <person name="Tian X."/>
        </authorList>
    </citation>
    <scope>NUCLEOTIDE SEQUENCE</scope>
    <source>
        <strain evidence="4">DSM 19957</strain>
    </source>
</reference>
<dbReference type="InterPro" id="IPR002035">
    <property type="entry name" value="VWF_A"/>
</dbReference>
<dbReference type="Proteomes" id="UP001216390">
    <property type="component" value="Chromosome"/>
</dbReference>
<dbReference type="PROSITE" id="PS50234">
    <property type="entry name" value="VWFA"/>
    <property type="match status" value="1"/>
</dbReference>
<dbReference type="Gene3D" id="3.40.50.410">
    <property type="entry name" value="von Willebrand factor, type A domain"/>
    <property type="match status" value="1"/>
</dbReference>
<keyword evidence="2" id="KW-0732">Signal</keyword>
<feature type="domain" description="VWFA" evidence="3">
    <location>
        <begin position="62"/>
        <end position="312"/>
    </location>
</feature>
<sequence length="873" mass="89875">MTATRRAGALVLLVALLALLAPVAAGAAPGDGPRRQDDAPADGATDPFDRLAGCIGATGRLEVVLLVDESASLKETDPEDQRVAAARAALASLDRLRGTGPGGETQIDVLVSAFSYDFTPVGDWTVLDADTIGEVDDTIAGLAERDSSMDTDFYNALDGARQALAERTAEVGQGDGSEVCKAVLLFTDGNFGLGARTTPEAEEEFGTTKSYAPGVVLDSEEAAQEATAAGVTALCEPGGVADQVRSDRITLITVPLTESLGEGPRRLIEAITTGRGEERVCGDPDTDLPGAYLPAADTDELLRTFDLVASRIGGGSVAGEPARPTPCVDDPCDEGAVPFTVDPSFRRVHLFVGVAGEGGRLVLEPPEGDPLTLAPGEDTATDVDGIPVQATWVADEAVTVDLDVPTGGVGAGTWRAVLVADEDPGDATGVVQVVSFSAIVATLDPDSSLTYGEASTLRAEVTAREGDDVDPDISDATVTALITDPITGEETTLDLAPEGDAFAAEYTVPAEVTASALRVALRLDATTSGGAPLTSVSPATDLAVRRPAGYPQLAPARLELTSVTADGTAEGILVLVGPEEGEGCAWFEDLEVLEAPADAGALTLETQGVGRSDADCTEVAAPLEVPVEVTAADRADGTVSGYLRVQLARGAGDAPITTDVPLTFEMARGVDEAKRLVVAVGLLLGGLLLPLGLLVLINLLTTRFQVLDHVRAAQVPVAVDRTGRITRTDGTRRGLSLVDRDFHGLEDEGGHRRFTWGGLVFTARTPLNPFGEPYAAVAPAEGAADVSREGRRTDLALGLTGSWLFLLDPDATRAAADGGPVGEVHGQLVAFVARGPLAAQTTRLADDVGARLPTTARRLAGLAGIELAGPATP</sequence>
<evidence type="ECO:0000313" key="4">
    <source>
        <dbReference type="EMBL" id="WCO65984.1"/>
    </source>
</evidence>
<gene>
    <name evidence="4" type="ORF">PO878_15900</name>
</gene>
<dbReference type="KEGG" id="ima:PO878_15900"/>
<feature type="chain" id="PRO_5042159658" evidence="2">
    <location>
        <begin position="28"/>
        <end position="873"/>
    </location>
</feature>
<evidence type="ECO:0000259" key="3">
    <source>
        <dbReference type="PROSITE" id="PS50234"/>
    </source>
</evidence>
<proteinExistence type="predicted"/>
<keyword evidence="5" id="KW-1185">Reference proteome</keyword>
<accession>A0AAE9Y7Z6</accession>
<dbReference type="RefSeq" id="WP_272735510.1">
    <property type="nucleotide sequence ID" value="NZ_CP116942.1"/>
</dbReference>
<feature type="signal peptide" evidence="2">
    <location>
        <begin position="1"/>
        <end position="27"/>
    </location>
</feature>